<dbReference type="InterPro" id="IPR000620">
    <property type="entry name" value="EamA_dom"/>
</dbReference>
<keyword evidence="1" id="KW-0812">Transmembrane</keyword>
<accession>A0ABQ5VU23</accession>
<dbReference type="SUPFAM" id="SSF103481">
    <property type="entry name" value="Multidrug resistance efflux transporter EmrE"/>
    <property type="match status" value="2"/>
</dbReference>
<feature type="transmembrane region" description="Helical" evidence="1">
    <location>
        <begin position="140"/>
        <end position="160"/>
    </location>
</feature>
<feature type="transmembrane region" description="Helical" evidence="1">
    <location>
        <begin position="91"/>
        <end position="120"/>
    </location>
</feature>
<feature type="transmembrane region" description="Helical" evidence="1">
    <location>
        <begin position="47"/>
        <end position="71"/>
    </location>
</feature>
<protein>
    <submittedName>
        <fullName evidence="3">Membrane protein</fullName>
    </submittedName>
</protein>
<dbReference type="Proteomes" id="UP001156694">
    <property type="component" value="Unassembled WGS sequence"/>
</dbReference>
<feature type="transmembrane region" description="Helical" evidence="1">
    <location>
        <begin position="205"/>
        <end position="227"/>
    </location>
</feature>
<name>A0ABQ5VU23_9RHOB</name>
<evidence type="ECO:0000259" key="2">
    <source>
        <dbReference type="Pfam" id="PF00892"/>
    </source>
</evidence>
<dbReference type="Pfam" id="PF00892">
    <property type="entry name" value="EamA"/>
    <property type="match status" value="1"/>
</dbReference>
<sequence length="280" mass="30026">MQKHLAATGLSAAGATFARYLWSAPLVAILLWALFSHSGTAYPPIGVWFLGFVTAGGICQILATVCLVVLFKQRNFAVGISFKKTETLQAAVFGAVLLGDALPLMGWGIIVLGFCGVLLLSSAPSNALVSWRDLLQRSTVLGLAAGFFFGASGVFYRGAALELADLGAVHRGMFSLAFAIWIQLLLLGLYLVMMQRGEVIRVIRHWKITALVGLTSMVGSGCLFVAFSLQNVAYVNAVGQIEMVFAALSSRFVFKEHTTQREALGMTLIVLSVVLLIMFG</sequence>
<evidence type="ECO:0000313" key="3">
    <source>
        <dbReference type="EMBL" id="GLQ34654.1"/>
    </source>
</evidence>
<dbReference type="InterPro" id="IPR037185">
    <property type="entry name" value="EmrE-like"/>
</dbReference>
<feature type="transmembrane region" description="Helical" evidence="1">
    <location>
        <begin position="172"/>
        <end position="193"/>
    </location>
</feature>
<feature type="domain" description="EamA" evidence="2">
    <location>
        <begin position="140"/>
        <end position="277"/>
    </location>
</feature>
<reference evidence="4" key="1">
    <citation type="journal article" date="2019" name="Int. J. Syst. Evol. Microbiol.">
        <title>The Global Catalogue of Microorganisms (GCM) 10K type strain sequencing project: providing services to taxonomists for standard genome sequencing and annotation.</title>
        <authorList>
            <consortium name="The Broad Institute Genomics Platform"/>
            <consortium name="The Broad Institute Genome Sequencing Center for Infectious Disease"/>
            <person name="Wu L."/>
            <person name="Ma J."/>
        </authorList>
    </citation>
    <scope>NUCLEOTIDE SEQUENCE [LARGE SCALE GENOMIC DNA]</scope>
    <source>
        <strain evidence="4">NBRC 110140</strain>
    </source>
</reference>
<feature type="transmembrane region" description="Helical" evidence="1">
    <location>
        <begin position="263"/>
        <end position="279"/>
    </location>
</feature>
<keyword evidence="1" id="KW-0472">Membrane</keyword>
<evidence type="ECO:0000256" key="1">
    <source>
        <dbReference type="SAM" id="Phobius"/>
    </source>
</evidence>
<dbReference type="EMBL" id="BSNN01000002">
    <property type="protein sequence ID" value="GLQ34654.1"/>
    <property type="molecule type" value="Genomic_DNA"/>
</dbReference>
<feature type="transmembrane region" description="Helical" evidence="1">
    <location>
        <begin position="17"/>
        <end position="35"/>
    </location>
</feature>
<keyword evidence="4" id="KW-1185">Reference proteome</keyword>
<gene>
    <name evidence="3" type="ORF">GCM10007939_09370</name>
</gene>
<keyword evidence="1" id="KW-1133">Transmembrane helix</keyword>
<proteinExistence type="predicted"/>
<comment type="caution">
    <text evidence="3">The sequence shown here is derived from an EMBL/GenBank/DDBJ whole genome shotgun (WGS) entry which is preliminary data.</text>
</comment>
<evidence type="ECO:0000313" key="4">
    <source>
        <dbReference type="Proteomes" id="UP001156694"/>
    </source>
</evidence>
<organism evidence="3 4">
    <name type="scientific">Amylibacter marinus</name>
    <dbReference type="NCBI Taxonomy" id="1475483"/>
    <lineage>
        <taxon>Bacteria</taxon>
        <taxon>Pseudomonadati</taxon>
        <taxon>Pseudomonadota</taxon>
        <taxon>Alphaproteobacteria</taxon>
        <taxon>Rhodobacterales</taxon>
        <taxon>Paracoccaceae</taxon>
        <taxon>Amylibacter</taxon>
    </lineage>
</organism>